<evidence type="ECO:0000259" key="8">
    <source>
        <dbReference type="Pfam" id="PF21269"/>
    </source>
</evidence>
<evidence type="ECO:0000256" key="3">
    <source>
        <dbReference type="ARBA" id="ARBA00022526"/>
    </source>
</evidence>
<evidence type="ECO:0000313" key="9">
    <source>
        <dbReference type="EMBL" id="OQA58879.1"/>
    </source>
</evidence>
<keyword evidence="6" id="KW-0119">Carbohydrate metabolism</keyword>
<evidence type="ECO:0000256" key="2">
    <source>
        <dbReference type="ARBA" id="ARBA00011738"/>
    </source>
</evidence>
<evidence type="ECO:0000256" key="1">
    <source>
        <dbReference type="ARBA" id="ARBA00009481"/>
    </source>
</evidence>
<dbReference type="PANTHER" id="PTHR47779">
    <property type="entry name" value="SYNTHASE (CCG-9), PUTATIVE (AFU_ORTHOLOGUE AFUA_3G12100)-RELATED"/>
    <property type="match status" value="1"/>
</dbReference>
<feature type="domain" description="Glycosyl transferase family 1" evidence="7">
    <location>
        <begin position="204"/>
        <end position="378"/>
    </location>
</feature>
<dbReference type="EMBL" id="MWBQ01000064">
    <property type="protein sequence ID" value="OQA58879.1"/>
    <property type="molecule type" value="Genomic_DNA"/>
</dbReference>
<dbReference type="Pfam" id="PF00534">
    <property type="entry name" value="Glycos_transf_1"/>
    <property type="match status" value="1"/>
</dbReference>
<reference evidence="9" key="1">
    <citation type="submission" date="2017-02" db="EMBL/GenBank/DDBJ databases">
        <title>Delving into the versatile metabolic prowess of the omnipresent phylum Bacteroidetes.</title>
        <authorList>
            <person name="Nobu M.K."/>
            <person name="Mei R."/>
            <person name="Narihiro T."/>
            <person name="Kuroda K."/>
            <person name="Liu W.-T."/>
        </authorList>
    </citation>
    <scope>NUCLEOTIDE SEQUENCE</scope>
    <source>
        <strain evidence="9">ADurb.Bin276</strain>
    </source>
</reference>
<dbReference type="Gene3D" id="3.40.50.2000">
    <property type="entry name" value="Glycogen Phosphorylase B"/>
    <property type="match status" value="2"/>
</dbReference>
<accession>A0A1V5SWI2</accession>
<evidence type="ECO:0000259" key="7">
    <source>
        <dbReference type="Pfam" id="PF00534"/>
    </source>
</evidence>
<comment type="caution">
    <text evidence="9">The sequence shown here is derived from an EMBL/GenBank/DDBJ whole genome shotgun (WGS) entry which is preliminary data.</text>
</comment>
<keyword evidence="4 9" id="KW-0328">Glycosyltransferase</keyword>
<proteinExistence type="inferred from homology"/>
<protein>
    <submittedName>
        <fullName evidence="9">Trehalose synthase</fullName>
        <ecNumber evidence="9">2.4.1.245</ecNumber>
    </submittedName>
</protein>
<name>A0A1V5SWI2_9BACT</name>
<evidence type="ECO:0000256" key="6">
    <source>
        <dbReference type="ARBA" id="ARBA00023277"/>
    </source>
</evidence>
<dbReference type="AlphaFoldDB" id="A0A1V5SWI2"/>
<evidence type="ECO:0000256" key="5">
    <source>
        <dbReference type="ARBA" id="ARBA00022679"/>
    </source>
</evidence>
<dbReference type="InterPro" id="IPR052078">
    <property type="entry name" value="Trehalose_Metab_GTase"/>
</dbReference>
<dbReference type="Pfam" id="PF21269">
    <property type="entry name" value="TreT_GT1"/>
    <property type="match status" value="1"/>
</dbReference>
<feature type="domain" description="Trehalose synthase N-terminal" evidence="8">
    <location>
        <begin position="33"/>
        <end position="173"/>
    </location>
</feature>
<sequence length="402" mass="46458">MKRLDDYQEIVGDEVIFRIHNKMTKLYGKHIVHVNSTYQGGGVAEMLSSLVPLMNDIGLDAGWRILHGNPDFFGITKKFHNALQGDPLHFTHIKRDLYVKNNEDFSQFTHLDHDACIIHDPQPLPLIRFYKKRQPWIWRCHIDLTDPNQRLWNFLKSFILKYDLVIISNEKYLRKDLPVRQIIIPPAIDPLSPKNKPLTEYTIQKTMKKFRVPLNKPILTQISRFDKWKDPEGVIDIYREVRKAIDCRLVLCGSMASDDPEGYKIYSKILKKHTDLIKKRDLILLTTENSILVNALQRQANVVIQKSTREGFGLTVTEALWKGKPVIASNIGGIPLQIQDGESGFLIDPHDKKGTVEKIISLLEDPEMGVEMGEKGKEHVRNNFLIIRLLENYLDLLSELIK</sequence>
<organism evidence="9">
    <name type="scientific">Candidatus Atribacter allofermentans</name>
    <dbReference type="NCBI Taxonomy" id="1852833"/>
    <lineage>
        <taxon>Bacteria</taxon>
        <taxon>Pseudomonadati</taxon>
        <taxon>Atribacterota</taxon>
        <taxon>Atribacteria</taxon>
        <taxon>Atribacterales</taxon>
        <taxon>Atribacteraceae</taxon>
        <taxon>Atribacter</taxon>
    </lineage>
</organism>
<dbReference type="GO" id="GO:0006006">
    <property type="term" value="P:glucose metabolic process"/>
    <property type="evidence" value="ECO:0007669"/>
    <property type="project" value="UniProtKB-KW"/>
</dbReference>
<dbReference type="GO" id="GO:0102986">
    <property type="term" value="F:trehalose synthase activity"/>
    <property type="evidence" value="ECO:0007669"/>
    <property type="project" value="UniProtKB-EC"/>
</dbReference>
<keyword evidence="5 9" id="KW-0808">Transferase</keyword>
<comment type="similarity">
    <text evidence="1">Belongs to the glycosyltransferase group 1 family. Glycosyltransferase 4 subfamily.</text>
</comment>
<dbReference type="InterPro" id="IPR049438">
    <property type="entry name" value="TreT_GT1"/>
</dbReference>
<dbReference type="PANTHER" id="PTHR47779:SF1">
    <property type="entry name" value="SYNTHASE (CCG-9), PUTATIVE (AFU_ORTHOLOGUE AFUA_3G12100)-RELATED"/>
    <property type="match status" value="1"/>
</dbReference>
<dbReference type="InterPro" id="IPR001296">
    <property type="entry name" value="Glyco_trans_1"/>
</dbReference>
<keyword evidence="3" id="KW-0313">Glucose metabolism</keyword>
<dbReference type="SUPFAM" id="SSF53756">
    <property type="entry name" value="UDP-Glycosyltransferase/glycogen phosphorylase"/>
    <property type="match status" value="1"/>
</dbReference>
<comment type="subunit">
    <text evidence="2">Homodimer.</text>
</comment>
<dbReference type="Proteomes" id="UP000485569">
    <property type="component" value="Unassembled WGS sequence"/>
</dbReference>
<dbReference type="EC" id="2.4.1.245" evidence="9"/>
<evidence type="ECO:0000256" key="4">
    <source>
        <dbReference type="ARBA" id="ARBA00022676"/>
    </source>
</evidence>
<gene>
    <name evidence="9" type="primary">treT</name>
    <name evidence="9" type="ORF">BWY41_00953</name>
</gene>